<dbReference type="GO" id="GO:0036376">
    <property type="term" value="P:sodium ion export across plasma membrane"/>
    <property type="evidence" value="ECO:0007669"/>
    <property type="project" value="TreeGrafter"/>
</dbReference>
<comment type="similarity">
    <text evidence="2">Belongs to the X(+)/potassium ATPases subunit beta family.</text>
</comment>
<dbReference type="GO" id="GO:0030007">
    <property type="term" value="P:intracellular potassium ion homeostasis"/>
    <property type="evidence" value="ECO:0007669"/>
    <property type="project" value="TreeGrafter"/>
</dbReference>
<keyword evidence="4" id="KW-1003">Cell membrane</keyword>
<keyword evidence="7 18" id="KW-0812">Transmembrane</keyword>
<evidence type="ECO:0000256" key="16">
    <source>
        <dbReference type="ARBA" id="ARBA00023201"/>
    </source>
</evidence>
<keyword evidence="12" id="KW-0406">Ion transport</keyword>
<comment type="subcellular location">
    <subcellularLocation>
        <location evidence="1">Cell membrane</location>
        <topology evidence="1">Single-pass type II membrane protein</topology>
    </subcellularLocation>
</comment>
<comment type="function">
    <text evidence="17">This is the non-catalytic component of the active enzyme, which catalyzes the hydrolysis of ATP coupled with the exchange of Na(+) and K(+) ions across the plasma membrane. The beta subunit regulates, through assembly of alpha/beta heterodimers, the number of sodium pumps transported to the plasma membrane.</text>
</comment>
<dbReference type="GO" id="GO:0005890">
    <property type="term" value="C:sodium:potassium-exchanging ATPase complex"/>
    <property type="evidence" value="ECO:0007669"/>
    <property type="project" value="InterPro"/>
</dbReference>
<keyword evidence="10 18" id="KW-1133">Transmembrane helix</keyword>
<keyword evidence="8" id="KW-0630">Potassium</keyword>
<evidence type="ECO:0000256" key="12">
    <source>
        <dbReference type="ARBA" id="ARBA00023065"/>
    </source>
</evidence>
<dbReference type="STRING" id="32264.T1L398"/>
<evidence type="ECO:0000256" key="4">
    <source>
        <dbReference type="ARBA" id="ARBA00022475"/>
    </source>
</evidence>
<reference evidence="20" key="1">
    <citation type="submission" date="2011-08" db="EMBL/GenBank/DDBJ databases">
        <authorList>
            <person name="Rombauts S."/>
        </authorList>
    </citation>
    <scope>NUCLEOTIDE SEQUENCE</scope>
    <source>
        <strain evidence="20">London</strain>
    </source>
</reference>
<dbReference type="EnsemblMetazoa" id="tetur35g00730.1">
    <property type="protein sequence ID" value="tetur35g00730.1"/>
    <property type="gene ID" value="tetur35g00730"/>
</dbReference>
<keyword evidence="9" id="KW-0735">Signal-anchor</keyword>
<dbReference type="PANTHER" id="PTHR11523">
    <property type="entry name" value="SODIUM/POTASSIUM-DEPENDENT ATPASE BETA SUBUNIT"/>
    <property type="match status" value="1"/>
</dbReference>
<keyword evidence="20" id="KW-1185">Reference proteome</keyword>
<dbReference type="OMA" id="YEYGQPC"/>
<evidence type="ECO:0000256" key="7">
    <source>
        <dbReference type="ARBA" id="ARBA00022692"/>
    </source>
</evidence>
<evidence type="ECO:0000256" key="13">
    <source>
        <dbReference type="ARBA" id="ARBA00023136"/>
    </source>
</evidence>
<evidence type="ECO:0000313" key="19">
    <source>
        <dbReference type="EnsemblMetazoa" id="tetur35g00730.1"/>
    </source>
</evidence>
<sequence length="312" mass="36534">MNDTKEKSPPKQEEMKNSFATFLWNPWRKEFCGRTASSWGKIFVFYVIFYICLAAFWSIMLLIFRTTIDDKHPKWKLDESRIGSNPGLGYRPRPPRERLESTLIRFRRNNEKSYKHWVEDLTQFVHGQNASDSGGASLAIDCEKNQISSDDQFCAFNVRDIGSPCSPANSFGYRDGKPCVLIKLNRIFDWKPQTYDPQDYNNPALPQELRDVMKMAYDKNKSNRYIYITCQGQNPIDKENIGQIQFFPEPGIRDYYFPFRNQDNYKSPFVFVQFTNPSHGLVINVECKAWAKNIKHNLLEREGSVHFELSIE</sequence>
<keyword evidence="5" id="KW-0633">Potassium transport</keyword>
<evidence type="ECO:0000256" key="14">
    <source>
        <dbReference type="ARBA" id="ARBA00023157"/>
    </source>
</evidence>
<evidence type="ECO:0000256" key="9">
    <source>
        <dbReference type="ARBA" id="ARBA00022968"/>
    </source>
</evidence>
<proteinExistence type="inferred from homology"/>
<keyword evidence="15" id="KW-0325">Glycoprotein</keyword>
<evidence type="ECO:0000313" key="20">
    <source>
        <dbReference type="Proteomes" id="UP000015104"/>
    </source>
</evidence>
<reference evidence="19" key="2">
    <citation type="submission" date="2015-06" db="UniProtKB">
        <authorList>
            <consortium name="EnsemblMetazoa"/>
        </authorList>
    </citation>
    <scope>IDENTIFICATION</scope>
</reference>
<dbReference type="GO" id="GO:0006883">
    <property type="term" value="P:intracellular sodium ion homeostasis"/>
    <property type="evidence" value="ECO:0007669"/>
    <property type="project" value="TreeGrafter"/>
</dbReference>
<dbReference type="GO" id="GO:1990573">
    <property type="term" value="P:potassium ion import across plasma membrane"/>
    <property type="evidence" value="ECO:0007669"/>
    <property type="project" value="TreeGrafter"/>
</dbReference>
<dbReference type="EMBL" id="CAEY01001015">
    <property type="status" value="NOT_ANNOTATED_CDS"/>
    <property type="molecule type" value="Genomic_DNA"/>
</dbReference>
<dbReference type="FunFam" id="2.60.40.1660:FF:000004">
    <property type="entry name" value="sodium/potassium-transporting ATPase subunit beta-2"/>
    <property type="match status" value="1"/>
</dbReference>
<dbReference type="Proteomes" id="UP000015104">
    <property type="component" value="Unassembled WGS sequence"/>
</dbReference>
<evidence type="ECO:0008006" key="21">
    <source>
        <dbReference type="Google" id="ProtNLM"/>
    </source>
</evidence>
<keyword evidence="6" id="KW-0740">Sodium/potassium transport</keyword>
<evidence type="ECO:0000256" key="6">
    <source>
        <dbReference type="ARBA" id="ARBA00022607"/>
    </source>
</evidence>
<dbReference type="EMBL" id="CAEY01001014">
    <property type="status" value="NOT_ANNOTATED_CDS"/>
    <property type="molecule type" value="Genomic_DNA"/>
</dbReference>
<dbReference type="HOGENOM" id="CLU_057702_0_0_1"/>
<dbReference type="InterPro" id="IPR000402">
    <property type="entry name" value="Na/K_ATPase_sub_beta"/>
</dbReference>
<keyword evidence="13 18" id="KW-0472">Membrane</keyword>
<dbReference type="PANTHER" id="PTHR11523:SF28">
    <property type="entry name" value="NA_K-ATPASE BETA SUBUNIT ISOFORM 4-RELATED"/>
    <property type="match status" value="1"/>
</dbReference>
<evidence type="ECO:0000256" key="2">
    <source>
        <dbReference type="ARBA" id="ARBA00005876"/>
    </source>
</evidence>
<organism evidence="19 20">
    <name type="scientific">Tetranychus urticae</name>
    <name type="common">Two-spotted spider mite</name>
    <dbReference type="NCBI Taxonomy" id="32264"/>
    <lineage>
        <taxon>Eukaryota</taxon>
        <taxon>Metazoa</taxon>
        <taxon>Ecdysozoa</taxon>
        <taxon>Arthropoda</taxon>
        <taxon>Chelicerata</taxon>
        <taxon>Arachnida</taxon>
        <taxon>Acari</taxon>
        <taxon>Acariformes</taxon>
        <taxon>Trombidiformes</taxon>
        <taxon>Prostigmata</taxon>
        <taxon>Eleutherengona</taxon>
        <taxon>Raphignathae</taxon>
        <taxon>Tetranychoidea</taxon>
        <taxon>Tetranychidae</taxon>
        <taxon>Tetranychus</taxon>
    </lineage>
</organism>
<keyword evidence="14" id="KW-1015">Disulfide bond</keyword>
<dbReference type="eggNOG" id="KOG3927">
    <property type="taxonomic scope" value="Eukaryota"/>
</dbReference>
<accession>T1L398</accession>
<keyword evidence="11" id="KW-0915">Sodium</keyword>
<dbReference type="Pfam" id="PF00287">
    <property type="entry name" value="Na_K-ATPase"/>
    <property type="match status" value="1"/>
</dbReference>
<evidence type="ECO:0000256" key="10">
    <source>
        <dbReference type="ARBA" id="ARBA00022989"/>
    </source>
</evidence>
<keyword evidence="3" id="KW-0813">Transport</keyword>
<name>T1L398_TETUR</name>
<evidence type="ECO:0000256" key="18">
    <source>
        <dbReference type="SAM" id="Phobius"/>
    </source>
</evidence>
<protein>
    <recommendedName>
        <fullName evidence="21">Sodium/potassium-transporting ATPase subunit beta</fullName>
    </recommendedName>
</protein>
<gene>
    <name evidence="19" type="primary">107369869</name>
</gene>
<evidence type="ECO:0000256" key="11">
    <source>
        <dbReference type="ARBA" id="ARBA00023053"/>
    </source>
</evidence>
<dbReference type="AlphaFoldDB" id="T1L398"/>
<evidence type="ECO:0000256" key="17">
    <source>
        <dbReference type="ARBA" id="ARBA00025540"/>
    </source>
</evidence>
<keyword evidence="16" id="KW-0739">Sodium transport</keyword>
<evidence type="ECO:0000256" key="5">
    <source>
        <dbReference type="ARBA" id="ARBA00022538"/>
    </source>
</evidence>
<evidence type="ECO:0000256" key="1">
    <source>
        <dbReference type="ARBA" id="ARBA00004401"/>
    </source>
</evidence>
<dbReference type="InterPro" id="IPR038702">
    <property type="entry name" value="Na/K_ATPase_sub_beta_sf"/>
</dbReference>
<dbReference type="KEGG" id="tut:107369869"/>
<evidence type="ECO:0000256" key="8">
    <source>
        <dbReference type="ARBA" id="ARBA00022958"/>
    </source>
</evidence>
<dbReference type="OrthoDB" id="5912413at2759"/>
<dbReference type="GO" id="GO:0001671">
    <property type="term" value="F:ATPase activator activity"/>
    <property type="evidence" value="ECO:0007669"/>
    <property type="project" value="UniProtKB-ARBA"/>
</dbReference>
<evidence type="ECO:0000256" key="15">
    <source>
        <dbReference type="ARBA" id="ARBA00023180"/>
    </source>
</evidence>
<evidence type="ECO:0000256" key="3">
    <source>
        <dbReference type="ARBA" id="ARBA00022448"/>
    </source>
</evidence>
<dbReference type="Gene3D" id="2.60.40.1660">
    <property type="entry name" value="Na, k-atpase alpha subunit"/>
    <property type="match status" value="1"/>
</dbReference>
<feature type="transmembrane region" description="Helical" evidence="18">
    <location>
        <begin position="43"/>
        <end position="64"/>
    </location>
</feature>